<evidence type="ECO:0000259" key="10">
    <source>
        <dbReference type="Pfam" id="PF00151"/>
    </source>
</evidence>
<dbReference type="AlphaFoldDB" id="A0AAD9VID6"/>
<dbReference type="GO" id="GO:0016042">
    <property type="term" value="P:lipid catabolic process"/>
    <property type="evidence" value="ECO:0007669"/>
    <property type="project" value="TreeGrafter"/>
</dbReference>
<dbReference type="InterPro" id="IPR013818">
    <property type="entry name" value="Lipase"/>
</dbReference>
<evidence type="ECO:0000256" key="6">
    <source>
        <dbReference type="ARBA" id="ARBA00022801"/>
    </source>
</evidence>
<evidence type="ECO:0000256" key="2">
    <source>
        <dbReference type="ARBA" id="ARBA00004613"/>
    </source>
</evidence>
<dbReference type="Proteomes" id="UP001258017">
    <property type="component" value="Unassembled WGS sequence"/>
</dbReference>
<dbReference type="EC" id="3.1.1.32" evidence="4"/>
<evidence type="ECO:0000256" key="3">
    <source>
        <dbReference type="ARBA" id="ARBA00010701"/>
    </source>
</evidence>
<evidence type="ECO:0000256" key="7">
    <source>
        <dbReference type="ARBA" id="ARBA00023157"/>
    </source>
</evidence>
<reference evidence="11" key="2">
    <citation type="journal article" date="2023" name="Commun. Biol.">
        <title>Intrasexual cuticular hydrocarbon dimorphism in a wasp sheds light on hydrocarbon biosynthesis genes in Hymenoptera.</title>
        <authorList>
            <person name="Moris V.C."/>
            <person name="Podsiadlowski L."/>
            <person name="Martin S."/>
            <person name="Oeyen J.P."/>
            <person name="Donath A."/>
            <person name="Petersen M."/>
            <person name="Wilbrandt J."/>
            <person name="Misof B."/>
            <person name="Liedtke D."/>
            <person name="Thamm M."/>
            <person name="Scheiner R."/>
            <person name="Schmitt T."/>
            <person name="Niehuis O."/>
        </authorList>
    </citation>
    <scope>NUCLEOTIDE SEQUENCE</scope>
    <source>
        <strain evidence="11">GBR_01_08_01A</strain>
    </source>
</reference>
<evidence type="ECO:0000256" key="1">
    <source>
        <dbReference type="ARBA" id="ARBA00000111"/>
    </source>
</evidence>
<proteinExistence type="inferred from homology"/>
<evidence type="ECO:0000256" key="9">
    <source>
        <dbReference type="SAM" id="SignalP"/>
    </source>
</evidence>
<keyword evidence="6" id="KW-0378">Hydrolase</keyword>
<dbReference type="GO" id="GO:0017171">
    <property type="term" value="F:serine hydrolase activity"/>
    <property type="evidence" value="ECO:0007669"/>
    <property type="project" value="TreeGrafter"/>
</dbReference>
<dbReference type="CDD" id="cd00707">
    <property type="entry name" value="Pancreat_lipase_like"/>
    <property type="match status" value="1"/>
</dbReference>
<dbReference type="InterPro" id="IPR033906">
    <property type="entry name" value="Lipase_N"/>
</dbReference>
<name>A0AAD9VID6_9HYME</name>
<dbReference type="InterPro" id="IPR029058">
    <property type="entry name" value="AB_hydrolase_fold"/>
</dbReference>
<comment type="catalytic activity">
    <reaction evidence="1">
        <text>a 1,2-diacyl-sn-glycero-3-phosphocholine + H2O = a 2-acyl-sn-glycero-3-phosphocholine + a fatty acid + H(+)</text>
        <dbReference type="Rhea" id="RHEA:18689"/>
        <dbReference type="ChEBI" id="CHEBI:15377"/>
        <dbReference type="ChEBI" id="CHEBI:15378"/>
        <dbReference type="ChEBI" id="CHEBI:28868"/>
        <dbReference type="ChEBI" id="CHEBI:57643"/>
        <dbReference type="ChEBI" id="CHEBI:57875"/>
        <dbReference type="EC" id="3.1.1.32"/>
    </reaction>
</comment>
<feature type="chain" id="PRO_5042128444" description="phospholipase A1" evidence="9">
    <location>
        <begin position="24"/>
        <end position="310"/>
    </location>
</feature>
<sequence length="310" mass="34086">MNNVPWCFALLMLVTQLPTGTLASDSLYDTIFLRCYGNTLEEYIDVPLNNTSLLASKMETNKSTTVYIHGFSESTDSKSVLTVVSAYLKRNEHNVLAADYRKIAALLYHEVVMKAPDVGRVLAEVINKIVTLGINSETIHVIGHSMGAQVAGHVGRQTNFKLSRITGLDPAGPLFNVIEEHLSSKDAKFVDIIHTDYGMYGIARMTGSVDFYPNGGHRIQPGCPAISILLSDEDFCSHRRSWRFYAESVIDENAFLAVKCSSHLKFLTGMCKNNEKVPMGFATPSTADGAFYLVTRADSPFGLKEEGTTA</sequence>
<feature type="domain" description="Lipase" evidence="10">
    <location>
        <begin position="41"/>
        <end position="301"/>
    </location>
</feature>
<protein>
    <recommendedName>
        <fullName evidence="4">phospholipase A1</fullName>
        <ecNumber evidence="4">3.1.1.32</ecNumber>
    </recommendedName>
</protein>
<keyword evidence="7" id="KW-1015">Disulfide bond</keyword>
<comment type="similarity">
    <text evidence="3 8">Belongs to the AB hydrolase superfamily. Lipase family.</text>
</comment>
<gene>
    <name evidence="11" type="ORF">KPH14_007163</name>
</gene>
<dbReference type="Gene3D" id="3.40.50.1820">
    <property type="entry name" value="alpha/beta hydrolase"/>
    <property type="match status" value="1"/>
</dbReference>
<evidence type="ECO:0000256" key="8">
    <source>
        <dbReference type="RuleBase" id="RU004262"/>
    </source>
</evidence>
<dbReference type="GO" id="GO:0005615">
    <property type="term" value="C:extracellular space"/>
    <property type="evidence" value="ECO:0007669"/>
    <property type="project" value="TreeGrafter"/>
</dbReference>
<dbReference type="GO" id="GO:0008970">
    <property type="term" value="F:phospholipase A1 activity"/>
    <property type="evidence" value="ECO:0007669"/>
    <property type="project" value="UniProtKB-EC"/>
</dbReference>
<feature type="signal peptide" evidence="9">
    <location>
        <begin position="1"/>
        <end position="23"/>
    </location>
</feature>
<dbReference type="SUPFAM" id="SSF53474">
    <property type="entry name" value="alpha/beta-Hydrolases"/>
    <property type="match status" value="1"/>
</dbReference>
<dbReference type="PANTHER" id="PTHR11610">
    <property type="entry name" value="LIPASE"/>
    <property type="match status" value="1"/>
</dbReference>
<keyword evidence="5" id="KW-0964">Secreted</keyword>
<accession>A0AAD9VID6</accession>
<reference evidence="11" key="1">
    <citation type="submission" date="2021-08" db="EMBL/GenBank/DDBJ databases">
        <authorList>
            <person name="Misof B."/>
            <person name="Oliver O."/>
            <person name="Podsiadlowski L."/>
            <person name="Donath A."/>
            <person name="Peters R."/>
            <person name="Mayer C."/>
            <person name="Rust J."/>
            <person name="Gunkel S."/>
            <person name="Lesny P."/>
            <person name="Martin S."/>
            <person name="Oeyen J.P."/>
            <person name="Petersen M."/>
            <person name="Panagiotis P."/>
            <person name="Wilbrandt J."/>
            <person name="Tanja T."/>
        </authorList>
    </citation>
    <scope>NUCLEOTIDE SEQUENCE</scope>
    <source>
        <strain evidence="11">GBR_01_08_01A</strain>
        <tissue evidence="11">Thorax + abdomen</tissue>
    </source>
</reference>
<comment type="caution">
    <text evidence="11">The sequence shown here is derived from an EMBL/GenBank/DDBJ whole genome shotgun (WGS) entry which is preliminary data.</text>
</comment>
<dbReference type="Pfam" id="PF00151">
    <property type="entry name" value="Lipase"/>
    <property type="match status" value="1"/>
</dbReference>
<dbReference type="PANTHER" id="PTHR11610:SF37">
    <property type="entry name" value="GH01208P"/>
    <property type="match status" value="1"/>
</dbReference>
<keyword evidence="9" id="KW-0732">Signal</keyword>
<evidence type="ECO:0000256" key="4">
    <source>
        <dbReference type="ARBA" id="ARBA00013179"/>
    </source>
</evidence>
<organism evidence="11 12">
    <name type="scientific">Odynerus spinipes</name>
    <dbReference type="NCBI Taxonomy" id="1348599"/>
    <lineage>
        <taxon>Eukaryota</taxon>
        <taxon>Metazoa</taxon>
        <taxon>Ecdysozoa</taxon>
        <taxon>Arthropoda</taxon>
        <taxon>Hexapoda</taxon>
        <taxon>Insecta</taxon>
        <taxon>Pterygota</taxon>
        <taxon>Neoptera</taxon>
        <taxon>Endopterygota</taxon>
        <taxon>Hymenoptera</taxon>
        <taxon>Apocrita</taxon>
        <taxon>Aculeata</taxon>
        <taxon>Vespoidea</taxon>
        <taxon>Vespidae</taxon>
        <taxon>Eumeninae</taxon>
        <taxon>Odynerus</taxon>
    </lineage>
</organism>
<dbReference type="InterPro" id="IPR000734">
    <property type="entry name" value="TAG_lipase"/>
</dbReference>
<evidence type="ECO:0000313" key="12">
    <source>
        <dbReference type="Proteomes" id="UP001258017"/>
    </source>
</evidence>
<keyword evidence="12" id="KW-1185">Reference proteome</keyword>
<dbReference type="EMBL" id="JAIFRP010004408">
    <property type="protein sequence ID" value="KAK2575778.1"/>
    <property type="molecule type" value="Genomic_DNA"/>
</dbReference>
<evidence type="ECO:0000256" key="5">
    <source>
        <dbReference type="ARBA" id="ARBA00022525"/>
    </source>
</evidence>
<evidence type="ECO:0000313" key="11">
    <source>
        <dbReference type="EMBL" id="KAK2575778.1"/>
    </source>
</evidence>
<comment type="subcellular location">
    <subcellularLocation>
        <location evidence="2">Secreted</location>
    </subcellularLocation>
</comment>
<dbReference type="PRINTS" id="PR00821">
    <property type="entry name" value="TAGLIPASE"/>
</dbReference>